<dbReference type="VEuPathDB" id="TrichDB:TVAG_172600"/>
<name>A2DF11_TRIV3</name>
<dbReference type="CDD" id="cd18809">
    <property type="entry name" value="SF1_C_RecD"/>
    <property type="match status" value="1"/>
</dbReference>
<evidence type="ECO:0000256" key="5">
    <source>
        <dbReference type="RuleBase" id="RU363044"/>
    </source>
</evidence>
<keyword evidence="5" id="KW-0227">DNA damage</keyword>
<dbReference type="Pfam" id="PF05970">
    <property type="entry name" value="PIF1"/>
    <property type="match status" value="1"/>
</dbReference>
<reference evidence="10" key="2">
    <citation type="journal article" date="2007" name="Science">
        <title>Draft genome sequence of the sexually transmitted pathogen Trichomonas vaginalis.</title>
        <authorList>
            <person name="Carlton J.M."/>
            <person name="Hirt R.P."/>
            <person name="Silva J.C."/>
            <person name="Delcher A.L."/>
            <person name="Schatz M."/>
            <person name="Zhao Q."/>
            <person name="Wortman J.R."/>
            <person name="Bidwell S.L."/>
            <person name="Alsmark U.C.M."/>
            <person name="Besteiro S."/>
            <person name="Sicheritz-Ponten T."/>
            <person name="Noel C.J."/>
            <person name="Dacks J.B."/>
            <person name="Foster P.G."/>
            <person name="Simillion C."/>
            <person name="Van de Peer Y."/>
            <person name="Miranda-Saavedra D."/>
            <person name="Barton G.J."/>
            <person name="Westrop G.D."/>
            <person name="Mueller S."/>
            <person name="Dessi D."/>
            <person name="Fiori P.L."/>
            <person name="Ren Q."/>
            <person name="Paulsen I."/>
            <person name="Zhang H."/>
            <person name="Bastida-Corcuera F.D."/>
            <person name="Simoes-Barbosa A."/>
            <person name="Brown M.T."/>
            <person name="Hayes R.D."/>
            <person name="Mukherjee M."/>
            <person name="Okumura C.Y."/>
            <person name="Schneider R."/>
            <person name="Smith A.J."/>
            <person name="Vanacova S."/>
            <person name="Villalvazo M."/>
            <person name="Haas B.J."/>
            <person name="Pertea M."/>
            <person name="Feldblyum T.V."/>
            <person name="Utterback T.R."/>
            <person name="Shu C.L."/>
            <person name="Osoegawa K."/>
            <person name="de Jong P.J."/>
            <person name="Hrdy I."/>
            <person name="Horvathova L."/>
            <person name="Zubacova Z."/>
            <person name="Dolezal P."/>
            <person name="Malik S.B."/>
            <person name="Logsdon J.M. Jr."/>
            <person name="Henze K."/>
            <person name="Gupta A."/>
            <person name="Wang C.C."/>
            <person name="Dunne R.L."/>
            <person name="Upcroft J.A."/>
            <person name="Upcroft P."/>
            <person name="White O."/>
            <person name="Salzberg S.L."/>
            <person name="Tang P."/>
            <person name="Chiu C.-H."/>
            <person name="Lee Y.-S."/>
            <person name="Embley T.M."/>
            <person name="Coombs G.H."/>
            <person name="Mottram J.C."/>
            <person name="Tachezy J."/>
            <person name="Fraser-Liggett C.M."/>
            <person name="Johnson P.J."/>
        </authorList>
    </citation>
    <scope>NUCLEOTIDE SEQUENCE [LARGE SCALE GENOMIC DNA]</scope>
    <source>
        <strain evidence="10">G3</strain>
    </source>
</reference>
<evidence type="ECO:0000259" key="7">
    <source>
        <dbReference type="Pfam" id="PF02689"/>
    </source>
</evidence>
<keyword evidence="1 5" id="KW-0547">Nucleotide-binding</keyword>
<dbReference type="PANTHER" id="PTHR10492">
    <property type="match status" value="1"/>
</dbReference>
<keyword evidence="3 5" id="KW-0347">Helicase</keyword>
<dbReference type="GO" id="GO:0016887">
    <property type="term" value="F:ATP hydrolysis activity"/>
    <property type="evidence" value="ECO:0007669"/>
    <property type="project" value="RHEA"/>
</dbReference>
<keyword evidence="5" id="KW-0234">DNA repair</keyword>
<dbReference type="OrthoDB" id="1728974at2759"/>
<feature type="region of interest" description="Disordered" evidence="6">
    <location>
        <begin position="1193"/>
        <end position="1473"/>
    </location>
</feature>
<keyword evidence="4 5" id="KW-0067">ATP-binding</keyword>
<dbReference type="GO" id="GO:0005524">
    <property type="term" value="F:ATP binding"/>
    <property type="evidence" value="ECO:0007669"/>
    <property type="project" value="UniProtKB-KW"/>
</dbReference>
<dbReference type="EC" id="5.6.2.3" evidence="5"/>
<dbReference type="GO" id="GO:0031981">
    <property type="term" value="C:nuclear lumen"/>
    <property type="evidence" value="ECO:0000318"/>
    <property type="project" value="GO_Central"/>
</dbReference>
<feature type="domain" description="DNA replication helicase" evidence="7">
    <location>
        <begin position="1099"/>
        <end position="1145"/>
    </location>
</feature>
<evidence type="ECO:0000259" key="8">
    <source>
        <dbReference type="Pfam" id="PF05970"/>
    </source>
</evidence>
<dbReference type="VEuPathDB" id="TrichDB:TVAGG3_0531440"/>
<feature type="domain" description="Helitron helicase-like" evidence="9">
    <location>
        <begin position="131"/>
        <end position="262"/>
    </location>
</feature>
<protein>
    <recommendedName>
        <fullName evidence="5">ATP-dependent DNA helicase</fullName>
        <ecNumber evidence="5">5.6.2.3</ecNumber>
    </recommendedName>
</protein>
<comment type="catalytic activity">
    <reaction evidence="5">
        <text>ATP + H2O = ADP + phosphate + H(+)</text>
        <dbReference type="Rhea" id="RHEA:13065"/>
        <dbReference type="ChEBI" id="CHEBI:15377"/>
        <dbReference type="ChEBI" id="CHEBI:15378"/>
        <dbReference type="ChEBI" id="CHEBI:30616"/>
        <dbReference type="ChEBI" id="CHEBI:43474"/>
        <dbReference type="ChEBI" id="CHEBI:456216"/>
        <dbReference type="EC" id="5.6.2.3"/>
    </reaction>
</comment>
<keyword evidence="11" id="KW-1185">Reference proteome</keyword>
<dbReference type="Pfam" id="PF02689">
    <property type="entry name" value="Herpes_Helicase"/>
    <property type="match status" value="1"/>
</dbReference>
<evidence type="ECO:0000313" key="11">
    <source>
        <dbReference type="Proteomes" id="UP000001542"/>
    </source>
</evidence>
<evidence type="ECO:0000313" key="10">
    <source>
        <dbReference type="EMBL" id="EAY21003.1"/>
    </source>
</evidence>
<dbReference type="EMBL" id="DS113193">
    <property type="protein sequence ID" value="EAY21003.1"/>
    <property type="molecule type" value="Genomic_DNA"/>
</dbReference>
<dbReference type="InParanoid" id="A2DF11"/>
<dbReference type="GO" id="GO:0000723">
    <property type="term" value="P:telomere maintenance"/>
    <property type="evidence" value="ECO:0007669"/>
    <property type="project" value="InterPro"/>
</dbReference>
<dbReference type="SUPFAM" id="SSF56112">
    <property type="entry name" value="Protein kinase-like (PK-like)"/>
    <property type="match status" value="1"/>
</dbReference>
<evidence type="ECO:0000256" key="2">
    <source>
        <dbReference type="ARBA" id="ARBA00022801"/>
    </source>
</evidence>
<dbReference type="PANTHER" id="PTHR10492:SF57">
    <property type="entry name" value="ATP-DEPENDENT DNA HELICASE"/>
    <property type="match status" value="1"/>
</dbReference>
<comment type="similarity">
    <text evidence="5">Belongs to the helicase family.</text>
</comment>
<dbReference type="InterPro" id="IPR027417">
    <property type="entry name" value="P-loop_NTPase"/>
</dbReference>
<sequence>MNAFMEGKSDEGINIAIIGETSNLQRNSKEYADKIEKNENGEIFYHPQIVPYLSALYDQLAFPLIFWNGHGGCGRLNNNEEWSYKHMRRTACSLLMQPNSHWIHKLGYLREEYICSIFGRDLHHRIENAFYRQINLRRESEVKKKSDNPEENEGTTTYIPSSFTNGPAYWKKIGKKVILLSTKYGQPTLFITITCNPGWIENIALDRCSANTNAANIMLIYNERRKTFIKFLKDSKIFGDVNALLWRDEFQQRGYPHTHILLWTTLDTQNVNQLDDVINTQYPKTNDIRQLDKFNDLKILINKYEIHGCTNRCKDKTTGKCTMGFPKEVRDQTEIINGRVHYKRSAEEVKIVPHNLKILTLWRAHHEIEIVTSNDCILYITKYVTKFSDSAEVSLQSQLRFIQKEVEEKDQLHKYGASIITSSCQAFGTLAGYHNYGMFPKVELLNFHLEGDRKIVEKADESEEDLLKRIDDTLSYLLRYFSRPKTEEFRNLAFVEYYERYIVSPNKPAKIEAIQDEGNGTDDKTKRWVYRRTKECVFALQLVPYQNTELFCLRLILEKVPGYSYNDLIMGKESFLKAAESLRLIESGKEAKICLKEGIKNGYFGYILRQMLVNFSIQGINIEKLTLKFQNELMKDLEEKTIDNLYMHLYSEFKYAKAKCIPQFLVNYDHLYKLEQNKEKNQKDLSDLNEQQAFVMKDILKNWDRDQLIFIQGRAGTGKTYFCKELIKELENQKKDVLICGTTGIAACQYENGCTAHSLFGLKCDIEENFDDYSSLIGKDSYKGYLIKKADVIMIDEVSMLTHTIAEKIYFILRFLMSRKDCKGDELKKEPAFGGKKMIFIGDFLQLPPVIPNSKYSLSEKLITKCSWWNMVKMYGLSMPMRCSNKEYNNFLIKVANNEVGDMKWSDLKDITVTDDPKTALDFLLHGVDMRNKIPLKIQWIAATNNLVNKVNEEVEIMKLNSIYDYCQNQANPEEAKKSLDFGKIYAITNIQTEDNKKKSEIRIDKGQLADMVRNWKFADLPNPVVKLLYGMPMSLLRNLNTHDGLVKNKRCWIIGRAGEAAIVEFENGEKAIIPKIKIPKDLSNLIIERKQIPLKTVVAGTIHKSQGLTLDRVVIDFRDKFFEHGMLYVALSRIRDPKNLCILLPEKREDSEIDDIDSIIPIADPEIIELIKKIEQHTKEMMENLSNQNFLSDEENIPNDEYGSDAGNSNQNFLSDEENIPNDEYGSDAGNSNQNFLSDEENIPNDEYGSDAGNSNQNFLSDEENIPNDEYGSDAGNSNQNFLSDEENIPNDEYGSDAGNSNQNFLSDEENIPNDEYGSDAGNSNQNFLSDEENIPNDEYGSDAGNSNQNFLSDEENIPNDEYGSDAGNSNQNFLSDEENIPNDEYGSDAGNSNQNFLSDEENIPNDEYGSDAGNSNQNFLSDEENIPNDEYGSDAGNPNQNFLSDEENIPNDDNGSDAINSNENFISDDENSEIIPNPNFFSKEVVDQLINENKAFRLSSIINTQTVLLNEISLKSIMFGVLYEFWKQKSATKFITPYNIIILKEDDAVQNRMKGSIIIQNHEGNDLDIRYIGPEIFLHICKLNSTSLIWSLGIIFLELVLGDIFEDCYNREIEKNLISYMIKKLSLVLKKFNPDIAQKLKNF</sequence>
<dbReference type="GO" id="GO:0005739">
    <property type="term" value="C:mitochondrion"/>
    <property type="evidence" value="ECO:0000318"/>
    <property type="project" value="GO_Central"/>
</dbReference>
<dbReference type="Pfam" id="PF14214">
    <property type="entry name" value="Helitron_like_N"/>
    <property type="match status" value="1"/>
</dbReference>
<dbReference type="InterPro" id="IPR025476">
    <property type="entry name" value="Helitron_helicase-like"/>
</dbReference>
<gene>
    <name evidence="10" type="ORF">TVAG_172600</name>
</gene>
<dbReference type="KEGG" id="tva:5466550"/>
<comment type="cofactor">
    <cofactor evidence="5">
        <name>Mg(2+)</name>
        <dbReference type="ChEBI" id="CHEBI:18420"/>
    </cofactor>
</comment>
<dbReference type="Gene3D" id="3.40.50.300">
    <property type="entry name" value="P-loop containing nucleotide triphosphate hydrolases"/>
    <property type="match status" value="2"/>
</dbReference>
<evidence type="ECO:0000256" key="6">
    <source>
        <dbReference type="SAM" id="MobiDB-lite"/>
    </source>
</evidence>
<reference evidence="10" key="1">
    <citation type="submission" date="2006-10" db="EMBL/GenBank/DDBJ databases">
        <authorList>
            <person name="Amadeo P."/>
            <person name="Zhao Q."/>
            <person name="Wortman J."/>
            <person name="Fraser-Liggett C."/>
            <person name="Carlton J."/>
        </authorList>
    </citation>
    <scope>NUCLEOTIDE SEQUENCE</scope>
    <source>
        <strain evidence="10">G3</strain>
    </source>
</reference>
<dbReference type="InterPro" id="IPR011009">
    <property type="entry name" value="Kinase-like_dom_sf"/>
</dbReference>
<evidence type="ECO:0000256" key="1">
    <source>
        <dbReference type="ARBA" id="ARBA00022741"/>
    </source>
</evidence>
<evidence type="ECO:0000256" key="4">
    <source>
        <dbReference type="ARBA" id="ARBA00022840"/>
    </source>
</evidence>
<dbReference type="GO" id="GO:0006310">
    <property type="term" value="P:DNA recombination"/>
    <property type="evidence" value="ECO:0007669"/>
    <property type="project" value="UniProtKB-KW"/>
</dbReference>
<dbReference type="Proteomes" id="UP000001542">
    <property type="component" value="Unassembled WGS sequence"/>
</dbReference>
<keyword evidence="5" id="KW-0233">DNA recombination</keyword>
<dbReference type="InterPro" id="IPR003840">
    <property type="entry name" value="DNA_helicase_dom"/>
</dbReference>
<dbReference type="SUPFAM" id="SSF52540">
    <property type="entry name" value="P-loop containing nucleoside triphosphate hydrolases"/>
    <property type="match status" value="2"/>
</dbReference>
<dbReference type="GO" id="GO:0043139">
    <property type="term" value="F:5'-3' DNA helicase activity"/>
    <property type="evidence" value="ECO:0000318"/>
    <property type="project" value="GO_Central"/>
</dbReference>
<dbReference type="SMR" id="A2DF11"/>
<feature type="compositionally biased region" description="Polar residues" evidence="6">
    <location>
        <begin position="1453"/>
        <end position="1467"/>
    </location>
</feature>
<evidence type="ECO:0000259" key="9">
    <source>
        <dbReference type="Pfam" id="PF14214"/>
    </source>
</evidence>
<dbReference type="GO" id="GO:0006281">
    <property type="term" value="P:DNA repair"/>
    <property type="evidence" value="ECO:0007669"/>
    <property type="project" value="UniProtKB-KW"/>
</dbReference>
<accession>A2DF11</accession>
<proteinExistence type="inferred from homology"/>
<feature type="domain" description="DNA helicase Pif1-like DEAD-box helicase" evidence="8">
    <location>
        <begin position="688"/>
        <end position="888"/>
    </location>
</feature>
<dbReference type="STRING" id="5722.A2DF11"/>
<dbReference type="OMA" id="WIENIAL"/>
<dbReference type="eggNOG" id="KOG0987">
    <property type="taxonomic scope" value="Eukaryota"/>
</dbReference>
<dbReference type="InterPro" id="IPR010285">
    <property type="entry name" value="DNA_helicase_pif1-like_DEAD"/>
</dbReference>
<evidence type="ECO:0000256" key="3">
    <source>
        <dbReference type="ARBA" id="ARBA00022806"/>
    </source>
</evidence>
<keyword evidence="2 5" id="KW-0378">Hydrolase</keyword>
<organism evidence="10 11">
    <name type="scientific">Trichomonas vaginalis (strain ATCC PRA-98 / G3)</name>
    <dbReference type="NCBI Taxonomy" id="412133"/>
    <lineage>
        <taxon>Eukaryota</taxon>
        <taxon>Metamonada</taxon>
        <taxon>Parabasalia</taxon>
        <taxon>Trichomonadida</taxon>
        <taxon>Trichomonadidae</taxon>
        <taxon>Trichomonas</taxon>
    </lineage>
</organism>